<dbReference type="InterPro" id="IPR011011">
    <property type="entry name" value="Znf_FYVE_PHD"/>
</dbReference>
<dbReference type="GO" id="GO:0008270">
    <property type="term" value="F:zinc ion binding"/>
    <property type="evidence" value="ECO:0007669"/>
    <property type="project" value="UniProtKB-KW"/>
</dbReference>
<dbReference type="Proteomes" id="UP001152561">
    <property type="component" value="Unassembled WGS sequence"/>
</dbReference>
<evidence type="ECO:0000256" key="2">
    <source>
        <dbReference type="ARBA" id="ARBA00022723"/>
    </source>
</evidence>
<keyword evidence="7" id="KW-0804">Transcription</keyword>
<evidence type="ECO:0000259" key="11">
    <source>
        <dbReference type="SMART" id="SM00380"/>
    </source>
</evidence>
<feature type="domain" description="AP2/ERF" evidence="11">
    <location>
        <begin position="814"/>
        <end position="863"/>
    </location>
</feature>
<dbReference type="InterPro" id="IPR019786">
    <property type="entry name" value="Zinc_finger_PHD-type_CS"/>
</dbReference>
<dbReference type="Gene3D" id="3.30.40.10">
    <property type="entry name" value="Zinc/RING finger domain, C3HC4 (zinc finger)"/>
    <property type="match status" value="1"/>
</dbReference>
<keyword evidence="13" id="KW-1185">Reference proteome</keyword>
<feature type="region of interest" description="Disordered" evidence="9">
    <location>
        <begin position="527"/>
        <end position="678"/>
    </location>
</feature>
<dbReference type="SMART" id="SM00380">
    <property type="entry name" value="AP2"/>
    <property type="match status" value="1"/>
</dbReference>
<keyword evidence="8" id="KW-0539">Nucleus</keyword>
<evidence type="ECO:0000256" key="6">
    <source>
        <dbReference type="ARBA" id="ARBA00023125"/>
    </source>
</evidence>
<dbReference type="InterPro" id="IPR001471">
    <property type="entry name" value="AP2/ERF_dom"/>
</dbReference>
<evidence type="ECO:0000256" key="9">
    <source>
        <dbReference type="SAM" id="MobiDB-lite"/>
    </source>
</evidence>
<dbReference type="InterPro" id="IPR036955">
    <property type="entry name" value="AP2/ERF_dom_sf"/>
</dbReference>
<feature type="compositionally biased region" description="Polar residues" evidence="9">
    <location>
        <begin position="548"/>
        <end position="562"/>
    </location>
</feature>
<dbReference type="EMBL" id="JAJAGQ010000002">
    <property type="protein sequence ID" value="KAJ8570480.1"/>
    <property type="molecule type" value="Genomic_DNA"/>
</dbReference>
<comment type="subcellular location">
    <subcellularLocation>
        <location evidence="1">Nucleus</location>
    </subcellularLocation>
</comment>
<keyword evidence="4" id="KW-0862">Zinc</keyword>
<feature type="compositionally biased region" description="Polar residues" evidence="9">
    <location>
        <begin position="932"/>
        <end position="945"/>
    </location>
</feature>
<dbReference type="OrthoDB" id="608866at2759"/>
<feature type="region of interest" description="Disordered" evidence="9">
    <location>
        <begin position="282"/>
        <end position="307"/>
    </location>
</feature>
<gene>
    <name evidence="12" type="ORF">K7X08_037452</name>
</gene>
<dbReference type="InterPro" id="IPR001965">
    <property type="entry name" value="Znf_PHD"/>
</dbReference>
<feature type="region of interest" description="Disordered" evidence="9">
    <location>
        <begin position="365"/>
        <end position="417"/>
    </location>
</feature>
<evidence type="ECO:0000313" key="13">
    <source>
        <dbReference type="Proteomes" id="UP001152561"/>
    </source>
</evidence>
<accession>A0A9Q1RTA1</accession>
<feature type="region of interest" description="Disordered" evidence="9">
    <location>
        <begin position="690"/>
        <end position="713"/>
    </location>
</feature>
<evidence type="ECO:0000256" key="7">
    <source>
        <dbReference type="ARBA" id="ARBA00023163"/>
    </source>
</evidence>
<feature type="compositionally biased region" description="Polar residues" evidence="9">
    <location>
        <begin position="620"/>
        <end position="634"/>
    </location>
</feature>
<dbReference type="PROSITE" id="PS01359">
    <property type="entry name" value="ZF_PHD_1"/>
    <property type="match status" value="1"/>
</dbReference>
<evidence type="ECO:0000259" key="10">
    <source>
        <dbReference type="SMART" id="SM00249"/>
    </source>
</evidence>
<organism evidence="12 13">
    <name type="scientific">Anisodus acutangulus</name>
    <dbReference type="NCBI Taxonomy" id="402998"/>
    <lineage>
        <taxon>Eukaryota</taxon>
        <taxon>Viridiplantae</taxon>
        <taxon>Streptophyta</taxon>
        <taxon>Embryophyta</taxon>
        <taxon>Tracheophyta</taxon>
        <taxon>Spermatophyta</taxon>
        <taxon>Magnoliopsida</taxon>
        <taxon>eudicotyledons</taxon>
        <taxon>Gunneridae</taxon>
        <taxon>Pentapetalae</taxon>
        <taxon>asterids</taxon>
        <taxon>lamiids</taxon>
        <taxon>Solanales</taxon>
        <taxon>Solanaceae</taxon>
        <taxon>Solanoideae</taxon>
        <taxon>Hyoscyameae</taxon>
        <taxon>Anisodus</taxon>
    </lineage>
</organism>
<evidence type="ECO:0000256" key="8">
    <source>
        <dbReference type="ARBA" id="ARBA00023242"/>
    </source>
</evidence>
<dbReference type="AlphaFoldDB" id="A0A9Q1RTA1"/>
<keyword evidence="6" id="KW-0238">DNA-binding</keyword>
<evidence type="ECO:0000256" key="1">
    <source>
        <dbReference type="ARBA" id="ARBA00004123"/>
    </source>
</evidence>
<protein>
    <submittedName>
        <fullName evidence="12">Uncharacterized protein</fullName>
    </submittedName>
</protein>
<feature type="compositionally biased region" description="Low complexity" evidence="9">
    <location>
        <begin position="916"/>
        <end position="926"/>
    </location>
</feature>
<evidence type="ECO:0000256" key="3">
    <source>
        <dbReference type="ARBA" id="ARBA00022771"/>
    </source>
</evidence>
<dbReference type="Gene3D" id="3.30.730.10">
    <property type="entry name" value="AP2/ERF domain"/>
    <property type="match status" value="1"/>
</dbReference>
<feature type="compositionally biased region" description="Basic and acidic residues" evidence="9">
    <location>
        <begin position="386"/>
        <end position="417"/>
    </location>
</feature>
<proteinExistence type="predicted"/>
<dbReference type="GO" id="GO:0003700">
    <property type="term" value="F:DNA-binding transcription factor activity"/>
    <property type="evidence" value="ECO:0007669"/>
    <property type="project" value="InterPro"/>
</dbReference>
<evidence type="ECO:0000256" key="5">
    <source>
        <dbReference type="ARBA" id="ARBA00023015"/>
    </source>
</evidence>
<reference evidence="13" key="1">
    <citation type="journal article" date="2023" name="Proc. Natl. Acad. Sci. U.S.A.">
        <title>Genomic and structural basis for evolution of tropane alkaloid biosynthesis.</title>
        <authorList>
            <person name="Wanga Y.-J."/>
            <person name="Taina T."/>
            <person name="Yua J.-Y."/>
            <person name="Lia J."/>
            <person name="Xua B."/>
            <person name="Chenc J."/>
            <person name="D'Auriad J.C."/>
            <person name="Huanga J.-P."/>
            <person name="Huanga S.-X."/>
        </authorList>
    </citation>
    <scope>NUCLEOTIDE SEQUENCE [LARGE SCALE GENOMIC DNA]</scope>
    <source>
        <strain evidence="13">cv. KIB-2019</strain>
    </source>
</reference>
<dbReference type="SMART" id="SM00249">
    <property type="entry name" value="PHD"/>
    <property type="match status" value="1"/>
</dbReference>
<comment type="caution">
    <text evidence="12">The sequence shown here is derived from an EMBL/GenBank/DDBJ whole genome shotgun (WGS) entry which is preliminary data.</text>
</comment>
<feature type="domain" description="Zinc finger PHD-type" evidence="10">
    <location>
        <begin position="449"/>
        <end position="494"/>
    </location>
</feature>
<name>A0A9Q1RTA1_9SOLA</name>
<keyword evidence="3" id="KW-0863">Zinc-finger</keyword>
<evidence type="ECO:0000256" key="4">
    <source>
        <dbReference type="ARBA" id="ARBA00022833"/>
    </source>
</evidence>
<dbReference type="InterPro" id="IPR013083">
    <property type="entry name" value="Znf_RING/FYVE/PHD"/>
</dbReference>
<feature type="region of interest" description="Disordered" evidence="9">
    <location>
        <begin position="741"/>
        <end position="772"/>
    </location>
</feature>
<keyword evidence="5" id="KW-0805">Transcription regulation</keyword>
<dbReference type="GO" id="GO:0005634">
    <property type="term" value="C:nucleus"/>
    <property type="evidence" value="ECO:0007669"/>
    <property type="project" value="UniProtKB-SubCell"/>
</dbReference>
<feature type="compositionally biased region" description="Polar residues" evidence="9">
    <location>
        <begin position="577"/>
        <end position="606"/>
    </location>
</feature>
<keyword evidence="2" id="KW-0479">Metal-binding</keyword>
<sequence>MVSEALQQSFMATKLSCTSSLPWIWVIEALASSNEIDTSLLINLVKRTPELSDDLGRNAREMVSLRILESLFVQKISGANNVASVPGDKIELDPSRSCEDVLHRILLEVPASELKSTAPEMLKWDVRSFIMKKRSRLPKSLLRQLKDSIVKSMDPPFASMKEKSGLEFGNHSRDGVTVEAVDSDGFKQGHEVGSVNTRCVAPTGNLDTFTQGNTSDLQEKQPGSTLVPAKRSINASSAYEIVVNETEAISKNSSDPCAKAAKKFKKDVISPIQNTVPDLISSQRDGVPAESCGGSQSIVRKRNSEDEAQVGTLEANGLLKDGSAEHAASRSVLCGIDSNINNLLPQNSSTDKKIQNIGSSSNGCAELGTSSGSKGDLECNLPQDLRNGESSKGDKENIEQSHESEFSSDTDDYHNESTDLASQKNDFLISQYAQGDDSLATVDCTELNVCVKCNKGGNLFVCSSDTCPLVVHESCLASVPNFDYKGNFYCPFCSYSRAISEYLEGKKKVSLARKDLNAFIGLGAGQRSKKSLPKSQGMKQHQSRGGKNKQLCRNVNGRNSLNEVKETESAPADRSSVGAQVMQTGSPTQPESSLPRNENGMNSLNEVTEAGSAPADRSSVRAQIMQTGSPTQPEASLPRNENGRNSLNEVTEAGSAPAVRSAVGAQVMQTSSPQPEASVREQCLVAGQQPDKTPLRCHRSRQNQSREEDKLCLDANRNKNSLEKAEEAGSCPVNRNTMNAEVRQMQPPQPRESSSIEASSEEEEDEIGSKYRVQFRNREKKYTFPLNPRQRRKKLPWTKIEEETLKEGLLRFSHFRDKWKRILDFGCDVFLEAEEAAMAYDEAARRLYGPDAYLNLPHMRANFNPLNKSQKFKWFSSSNNFVSSFSPNSTGLLNLSAQPNVHVIHQRLQELKRTEAAASSSSSSVSTDPKNEIQNYSKQPHLTTPQVIKEKEVEFSSHNKVVVRDDQEKPQIDLNEFLQQIGILKRDDHQQTDKSQDCFTESGVSLKDDNSVATLYDDTTSYNWDTLGAITGIEDHEERAEASSFVDAYNVNDELMFPSSIWNF</sequence>
<dbReference type="PANTHER" id="PTHR47863:SF4">
    <property type="entry name" value="RING_FYVE_PHD ZINC FINGER SUPERFAMILY PROTEIN"/>
    <property type="match status" value="1"/>
</dbReference>
<dbReference type="PANTHER" id="PTHR47863">
    <property type="entry name" value="RING/FYVE/PHD ZINC FINGER SUPERFAMILY PROTEIN"/>
    <property type="match status" value="1"/>
</dbReference>
<dbReference type="GO" id="GO:0003677">
    <property type="term" value="F:DNA binding"/>
    <property type="evidence" value="ECO:0007669"/>
    <property type="project" value="UniProtKB-KW"/>
</dbReference>
<feature type="compositionally biased region" description="Basic and acidic residues" evidence="9">
    <location>
        <begin position="704"/>
        <end position="713"/>
    </location>
</feature>
<feature type="region of interest" description="Disordered" evidence="9">
    <location>
        <begin position="915"/>
        <end position="945"/>
    </location>
</feature>
<evidence type="ECO:0000313" key="12">
    <source>
        <dbReference type="EMBL" id="KAJ8570480.1"/>
    </source>
</evidence>
<dbReference type="SUPFAM" id="SSF57903">
    <property type="entry name" value="FYVE/PHD zinc finger"/>
    <property type="match status" value="1"/>
</dbReference>